<reference evidence="1 2" key="1">
    <citation type="submission" date="2016-04" db="EMBL/GenBank/DDBJ databases">
        <title>Identification of putative biosynthetic pathways for the production of bioactive secondary metabolites by the marine actinomycete Kocuria kristinae RUTW2-3.</title>
        <authorList>
            <person name="Waterworth S.C."/>
            <person name="Walmsley T.A."/>
            <person name="Matongo T."/>
            <person name="Davies-Coleman M.T."/>
            <person name="Dorrington R.A."/>
        </authorList>
    </citation>
    <scope>NUCLEOTIDE SEQUENCE [LARGE SCALE GENOMIC DNA]</scope>
    <source>
        <strain evidence="1 2">RUTW4-5</strain>
    </source>
</reference>
<dbReference type="AlphaFoldDB" id="A0A657IW96"/>
<sequence>MSSLAGPSTASRFSGSFAYSVRRRGSQAEAPEAQASASATTWSICTCRDRAPAVNAICRPVYGSASRPPATAHRWAFL</sequence>
<evidence type="ECO:0000313" key="1">
    <source>
        <dbReference type="EMBL" id="OAX61974.1"/>
    </source>
</evidence>
<name>A0A657IW96_9MICC</name>
<proteinExistence type="predicted"/>
<dbReference type="Proteomes" id="UP000092021">
    <property type="component" value="Unassembled WGS sequence"/>
</dbReference>
<accession>A0A657IW96</accession>
<organism evidence="1 2">
    <name type="scientific">Rothia kristinae</name>
    <dbReference type="NCBI Taxonomy" id="37923"/>
    <lineage>
        <taxon>Bacteria</taxon>
        <taxon>Bacillati</taxon>
        <taxon>Actinomycetota</taxon>
        <taxon>Actinomycetes</taxon>
        <taxon>Micrococcales</taxon>
        <taxon>Micrococcaceae</taxon>
        <taxon>Rothia</taxon>
    </lineage>
</organism>
<protein>
    <submittedName>
        <fullName evidence="1">Uncharacterized protein</fullName>
    </submittedName>
</protein>
<evidence type="ECO:0000313" key="2">
    <source>
        <dbReference type="Proteomes" id="UP000092021"/>
    </source>
</evidence>
<dbReference type="EMBL" id="LWGZ01000420">
    <property type="protein sequence ID" value="OAX61974.1"/>
    <property type="molecule type" value="Genomic_DNA"/>
</dbReference>
<comment type="caution">
    <text evidence="1">The sequence shown here is derived from an EMBL/GenBank/DDBJ whole genome shotgun (WGS) entry which is preliminary data.</text>
</comment>
<gene>
    <name evidence="1" type="ORF">A5N15_04855</name>
</gene>